<feature type="compositionally biased region" description="Basic and acidic residues" evidence="1">
    <location>
        <begin position="209"/>
        <end position="221"/>
    </location>
</feature>
<accession>A0A7D9H7R3</accession>
<dbReference type="PANTHER" id="PTHR47481:SF7">
    <property type="entry name" value="CCHC-TYPE DOMAIN-CONTAINING PROTEIN"/>
    <property type="match status" value="1"/>
</dbReference>
<feature type="domain" description="Retrovirus-related Pol polyprotein from transposon TNT 1-94-like beta-barrel" evidence="2">
    <location>
        <begin position="256"/>
        <end position="339"/>
    </location>
</feature>
<gene>
    <name evidence="3" type="ORF">PACLA_8A057950</name>
</gene>
<protein>
    <submittedName>
        <fullName evidence="3">Retrovirus-related Pol poly from transposon TNT 1-94</fullName>
    </submittedName>
</protein>
<feature type="region of interest" description="Disordered" evidence="1">
    <location>
        <begin position="151"/>
        <end position="170"/>
    </location>
</feature>
<dbReference type="Pfam" id="PF14223">
    <property type="entry name" value="Retrotran_gag_2"/>
    <property type="match status" value="1"/>
</dbReference>
<dbReference type="PANTHER" id="PTHR47481">
    <property type="match status" value="1"/>
</dbReference>
<dbReference type="AlphaFoldDB" id="A0A7D9H7R3"/>
<name>A0A7D9H7R3_PARCT</name>
<comment type="caution">
    <text evidence="3">The sequence shown here is derived from an EMBL/GenBank/DDBJ whole genome shotgun (WGS) entry which is preliminary data.</text>
</comment>
<evidence type="ECO:0000256" key="1">
    <source>
        <dbReference type="SAM" id="MobiDB-lite"/>
    </source>
</evidence>
<dbReference type="Pfam" id="PF22936">
    <property type="entry name" value="Pol_BBD"/>
    <property type="match status" value="1"/>
</dbReference>
<dbReference type="Proteomes" id="UP001152795">
    <property type="component" value="Unassembled WGS sequence"/>
</dbReference>
<dbReference type="InterPro" id="IPR054722">
    <property type="entry name" value="PolX-like_BBD"/>
</dbReference>
<reference evidence="3" key="1">
    <citation type="submission" date="2020-04" db="EMBL/GenBank/DDBJ databases">
        <authorList>
            <person name="Alioto T."/>
            <person name="Alioto T."/>
            <person name="Gomez Garrido J."/>
        </authorList>
    </citation>
    <scope>NUCLEOTIDE SEQUENCE</scope>
    <source>
        <strain evidence="3">A484AB</strain>
    </source>
</reference>
<keyword evidence="4" id="KW-1185">Reference proteome</keyword>
<evidence type="ECO:0000259" key="2">
    <source>
        <dbReference type="Pfam" id="PF22936"/>
    </source>
</evidence>
<organism evidence="3 4">
    <name type="scientific">Paramuricea clavata</name>
    <name type="common">Red gorgonian</name>
    <name type="synonym">Violescent sea-whip</name>
    <dbReference type="NCBI Taxonomy" id="317549"/>
    <lineage>
        <taxon>Eukaryota</taxon>
        <taxon>Metazoa</taxon>
        <taxon>Cnidaria</taxon>
        <taxon>Anthozoa</taxon>
        <taxon>Octocorallia</taxon>
        <taxon>Malacalcyonacea</taxon>
        <taxon>Plexauridae</taxon>
        <taxon>Paramuricea</taxon>
    </lineage>
</organism>
<feature type="region of interest" description="Disordered" evidence="1">
    <location>
        <begin position="200"/>
        <end position="239"/>
    </location>
</feature>
<evidence type="ECO:0000313" key="3">
    <source>
        <dbReference type="EMBL" id="CAB3976937.1"/>
    </source>
</evidence>
<sequence>MAQEDKLSIDKLDGAKNWQIWKYQMTAILEARELYGHIDGTLTRPSGSDSSSGATASFEKAQKKTKALIVTSIKSDLIYLITECQTPKEIWDKLKQRFERDTIGNKLFLKQRFFSLKMKDLPRSYNTLVTALTAKGDELNLSQLHQALLNKEEKRKQSKSKVGGGGGAQDCESALQHNKLDRKPTKCYGCGEGHVIRNCPQKKKKKQYRRNENEGKFDKSSKHNAAPAHGDTDKNDDSGANVFAVGLSDMKGDDYWIIDSGASQHMTSSRDLLMNYQEFLEPEPVVLGDGRSVHALGTGEISITMLLGPKEKDERKSTMTKVLYVPKLAAHLFSARAAAMKEKVVQFGHTLCWIKDSQGKVVARGRLVGNMYRLDCRVERQEKQVSVAERSSDKLNLWHQRMAHLNAGRWFQER</sequence>
<dbReference type="EMBL" id="CACRXK020000021">
    <property type="protein sequence ID" value="CAB3976937.1"/>
    <property type="molecule type" value="Genomic_DNA"/>
</dbReference>
<proteinExistence type="predicted"/>
<evidence type="ECO:0000313" key="4">
    <source>
        <dbReference type="Proteomes" id="UP001152795"/>
    </source>
</evidence>
<dbReference type="OrthoDB" id="97058at2759"/>